<dbReference type="CDD" id="cd00093">
    <property type="entry name" value="HTH_XRE"/>
    <property type="match status" value="1"/>
</dbReference>
<dbReference type="GO" id="GO:0003677">
    <property type="term" value="F:DNA binding"/>
    <property type="evidence" value="ECO:0007669"/>
    <property type="project" value="UniProtKB-KW"/>
</dbReference>
<evidence type="ECO:0000313" key="3">
    <source>
        <dbReference type="EMBL" id="TCO86047.1"/>
    </source>
</evidence>
<dbReference type="PANTHER" id="PTHR46558">
    <property type="entry name" value="TRACRIPTIONAL REGULATORY PROTEIN-RELATED-RELATED"/>
    <property type="match status" value="1"/>
</dbReference>
<dbReference type="Proteomes" id="UP000295711">
    <property type="component" value="Unassembled WGS sequence"/>
</dbReference>
<dbReference type="EMBL" id="SLXA01000002">
    <property type="protein sequence ID" value="TCO86047.1"/>
    <property type="molecule type" value="Genomic_DNA"/>
</dbReference>
<dbReference type="PANTHER" id="PTHR46558:SF11">
    <property type="entry name" value="HTH-TYPE TRANSCRIPTIONAL REGULATOR XRE"/>
    <property type="match status" value="1"/>
</dbReference>
<dbReference type="SMART" id="SM00530">
    <property type="entry name" value="HTH_XRE"/>
    <property type="match status" value="1"/>
</dbReference>
<proteinExistence type="predicted"/>
<protein>
    <submittedName>
        <fullName evidence="3">DNA-binding XRE family transcriptional regulator</fullName>
    </submittedName>
</protein>
<sequence length="97" mass="11050">MIADKIKMLRNANNMTQSELARKLNITRSSVNAWEMGISIPSTTFIVELAQLFRVSTDYLLDLPTHNSIDISTLNETEISIVYSLIRYFHQSSGNQK</sequence>
<dbReference type="OrthoDB" id="9812239at2"/>
<dbReference type="AlphaFoldDB" id="A0A4R2LCM9"/>
<reference evidence="3 4" key="1">
    <citation type="submission" date="2019-03" db="EMBL/GenBank/DDBJ databases">
        <title>Genomic Encyclopedia of Type Strains, Phase IV (KMG-IV): sequencing the most valuable type-strain genomes for metagenomic binning, comparative biology and taxonomic classification.</title>
        <authorList>
            <person name="Goeker M."/>
        </authorList>
    </citation>
    <scope>NUCLEOTIDE SEQUENCE [LARGE SCALE GENOMIC DNA]</scope>
    <source>
        <strain evidence="3 4">DSM 28559</strain>
    </source>
</reference>
<name>A0A4R2LCM9_9FIRM</name>
<dbReference type="PROSITE" id="PS50943">
    <property type="entry name" value="HTH_CROC1"/>
    <property type="match status" value="1"/>
</dbReference>
<gene>
    <name evidence="3" type="ORF">EV212_102365</name>
</gene>
<dbReference type="RefSeq" id="WP_132089242.1">
    <property type="nucleotide sequence ID" value="NZ_JANKAQ010000001.1"/>
</dbReference>
<dbReference type="InterPro" id="IPR010982">
    <property type="entry name" value="Lambda_DNA-bd_dom_sf"/>
</dbReference>
<dbReference type="SUPFAM" id="SSF47413">
    <property type="entry name" value="lambda repressor-like DNA-binding domains"/>
    <property type="match status" value="1"/>
</dbReference>
<evidence type="ECO:0000313" key="4">
    <source>
        <dbReference type="Proteomes" id="UP000295711"/>
    </source>
</evidence>
<feature type="domain" description="HTH cro/C1-type" evidence="2">
    <location>
        <begin position="6"/>
        <end position="60"/>
    </location>
</feature>
<organism evidence="3 4">
    <name type="scientific">Frisingicoccus caecimuris</name>
    <dbReference type="NCBI Taxonomy" id="1796636"/>
    <lineage>
        <taxon>Bacteria</taxon>
        <taxon>Bacillati</taxon>
        <taxon>Bacillota</taxon>
        <taxon>Clostridia</taxon>
        <taxon>Lachnospirales</taxon>
        <taxon>Lachnospiraceae</taxon>
        <taxon>Frisingicoccus</taxon>
    </lineage>
</organism>
<evidence type="ECO:0000256" key="1">
    <source>
        <dbReference type="ARBA" id="ARBA00023125"/>
    </source>
</evidence>
<evidence type="ECO:0000259" key="2">
    <source>
        <dbReference type="PROSITE" id="PS50943"/>
    </source>
</evidence>
<dbReference type="InterPro" id="IPR001387">
    <property type="entry name" value="Cro/C1-type_HTH"/>
</dbReference>
<accession>A0A4R2LCM9</accession>
<keyword evidence="1 3" id="KW-0238">DNA-binding</keyword>
<keyword evidence="4" id="KW-1185">Reference proteome</keyword>
<comment type="caution">
    <text evidence="3">The sequence shown here is derived from an EMBL/GenBank/DDBJ whole genome shotgun (WGS) entry which is preliminary data.</text>
</comment>
<dbReference type="Gene3D" id="1.10.260.40">
    <property type="entry name" value="lambda repressor-like DNA-binding domains"/>
    <property type="match status" value="1"/>
</dbReference>
<dbReference type="Pfam" id="PF01381">
    <property type="entry name" value="HTH_3"/>
    <property type="match status" value="1"/>
</dbReference>